<dbReference type="PANTHER" id="PTHR45613:SF9">
    <property type="entry name" value="MITOCHONDRIAL GROUP I INTRON SPLICING FACTOR CCM1"/>
    <property type="match status" value="1"/>
</dbReference>
<keyword evidence="3" id="KW-1185">Reference proteome</keyword>
<dbReference type="Pfam" id="PF01535">
    <property type="entry name" value="PPR"/>
    <property type="match status" value="1"/>
</dbReference>
<dbReference type="OrthoDB" id="42736at2759"/>
<dbReference type="NCBIfam" id="TIGR00756">
    <property type="entry name" value="PPR"/>
    <property type="match status" value="1"/>
</dbReference>
<evidence type="ECO:0000313" key="3">
    <source>
        <dbReference type="Proteomes" id="UP000657918"/>
    </source>
</evidence>
<dbReference type="Pfam" id="PF13041">
    <property type="entry name" value="PPR_2"/>
    <property type="match status" value="1"/>
</dbReference>
<dbReference type="AlphaFoldDB" id="A0A835TFE0"/>
<sequence length="285" mass="32208">MPFQGFLERNCKSGNFTLNETTHIFDHTINMDPTPPIASFNLLIEGLIIDLCKDGLVEKAEELFLKMKGTGICPDVVVCGSLMHGLCSMCEWEEAIDQGVWPNVETCNVLVHMLCKSGKVKEKRELNRCKGMLTTTLSLKICGIKYVMKIPAPCCVQFNHIGKLDGKMQLHSGNQMTLKLSDLGQAIAGTSEMKACHFDNFWSIQTKRTENTKEMRLFGFKAAYEHVFELLDLHEFFPGILESGVKKTHRLDLSASLSLSFWMSTHHIKRHSLKEQCDQIGYKES</sequence>
<dbReference type="Gene3D" id="1.25.40.10">
    <property type="entry name" value="Tetratricopeptide repeat domain"/>
    <property type="match status" value="1"/>
</dbReference>
<name>A0A835TFE0_9ROSI</name>
<organism evidence="2 3">
    <name type="scientific">Salix dunnii</name>
    <dbReference type="NCBI Taxonomy" id="1413687"/>
    <lineage>
        <taxon>Eukaryota</taxon>
        <taxon>Viridiplantae</taxon>
        <taxon>Streptophyta</taxon>
        <taxon>Embryophyta</taxon>
        <taxon>Tracheophyta</taxon>
        <taxon>Spermatophyta</taxon>
        <taxon>Magnoliopsida</taxon>
        <taxon>eudicotyledons</taxon>
        <taxon>Gunneridae</taxon>
        <taxon>Pentapetalae</taxon>
        <taxon>rosids</taxon>
        <taxon>fabids</taxon>
        <taxon>Malpighiales</taxon>
        <taxon>Salicaceae</taxon>
        <taxon>Saliceae</taxon>
        <taxon>Salix</taxon>
    </lineage>
</organism>
<dbReference type="PANTHER" id="PTHR45613">
    <property type="entry name" value="PENTATRICOPEPTIDE REPEAT-CONTAINING PROTEIN"/>
    <property type="match status" value="1"/>
</dbReference>
<comment type="caution">
    <text evidence="2">The sequence shown here is derived from an EMBL/GenBank/DDBJ whole genome shotgun (WGS) entry which is preliminary data.</text>
</comment>
<protein>
    <recommendedName>
        <fullName evidence="4">Pentatricopeptide repeat-containing protein</fullName>
    </recommendedName>
</protein>
<dbReference type="InterPro" id="IPR002885">
    <property type="entry name" value="PPR_rpt"/>
</dbReference>
<gene>
    <name evidence="2" type="ORF">SADUNF_Sadunf02G0036000</name>
</gene>
<reference evidence="2 3" key="1">
    <citation type="submission" date="2020-10" db="EMBL/GenBank/DDBJ databases">
        <title>Plant Genome Project.</title>
        <authorList>
            <person name="Zhang R.-G."/>
        </authorList>
    </citation>
    <scope>NUCLEOTIDE SEQUENCE [LARGE SCALE GENOMIC DNA]</scope>
    <source>
        <strain evidence="2">FAFU-HL-1</strain>
        <tissue evidence="2">Leaf</tissue>
    </source>
</reference>
<evidence type="ECO:0000256" key="1">
    <source>
        <dbReference type="ARBA" id="ARBA00022737"/>
    </source>
</evidence>
<proteinExistence type="predicted"/>
<accession>A0A835TFE0</accession>
<dbReference type="EMBL" id="JADGMS010000002">
    <property type="protein sequence ID" value="KAF9686881.1"/>
    <property type="molecule type" value="Genomic_DNA"/>
</dbReference>
<evidence type="ECO:0008006" key="4">
    <source>
        <dbReference type="Google" id="ProtNLM"/>
    </source>
</evidence>
<evidence type="ECO:0000313" key="2">
    <source>
        <dbReference type="EMBL" id="KAF9686881.1"/>
    </source>
</evidence>
<dbReference type="Proteomes" id="UP000657918">
    <property type="component" value="Unassembled WGS sequence"/>
</dbReference>
<dbReference type="InterPro" id="IPR011990">
    <property type="entry name" value="TPR-like_helical_dom_sf"/>
</dbReference>
<keyword evidence="1" id="KW-0677">Repeat</keyword>